<organism evidence="2 3">
    <name type="scientific">Candidatus Segetimicrobium genomatis</name>
    <dbReference type="NCBI Taxonomy" id="2569760"/>
    <lineage>
        <taxon>Bacteria</taxon>
        <taxon>Bacillati</taxon>
        <taxon>Candidatus Sysuimicrobiota</taxon>
        <taxon>Candidatus Sysuimicrobiia</taxon>
        <taxon>Candidatus Sysuimicrobiales</taxon>
        <taxon>Candidatus Segetimicrobiaceae</taxon>
        <taxon>Candidatus Segetimicrobium</taxon>
    </lineage>
</organism>
<dbReference type="Gene3D" id="3.30.420.140">
    <property type="entry name" value="YqgF/RNase H-like domain"/>
    <property type="match status" value="1"/>
</dbReference>
<dbReference type="InterPro" id="IPR012337">
    <property type="entry name" value="RNaseH-like_sf"/>
</dbReference>
<sequence>MRVLAVDPGREKCGVAVCGPEGVVARQVVPLPELDRLVRRWIGDHGVDVVLVGDQTGAKQVLTRLSGLPVPVTSVTERGTTLLARRRYFHDHPPRGWRRLLPLGFQVPPDPYDDYAAVVIAETYLAQKSAAGSR</sequence>
<dbReference type="GO" id="GO:0006139">
    <property type="term" value="P:nucleobase-containing compound metabolic process"/>
    <property type="evidence" value="ECO:0007669"/>
    <property type="project" value="InterPro"/>
</dbReference>
<dbReference type="InterPro" id="IPR006641">
    <property type="entry name" value="YqgF/RNaseH-like_dom"/>
</dbReference>
<reference evidence="2 3" key="1">
    <citation type="journal article" date="2019" name="Nat. Microbiol.">
        <title>Mediterranean grassland soil C-N compound turnover is dependent on rainfall and depth, and is mediated by genomically divergent microorganisms.</title>
        <authorList>
            <person name="Diamond S."/>
            <person name="Andeer P.F."/>
            <person name="Li Z."/>
            <person name="Crits-Christoph A."/>
            <person name="Burstein D."/>
            <person name="Anantharaman K."/>
            <person name="Lane K.R."/>
            <person name="Thomas B.C."/>
            <person name="Pan C."/>
            <person name="Northen T.R."/>
            <person name="Banfield J.F."/>
        </authorList>
    </citation>
    <scope>NUCLEOTIDE SEQUENCE [LARGE SCALE GENOMIC DNA]</scope>
    <source>
        <strain evidence="2">NP_3</strain>
    </source>
</reference>
<name>A0A537K4T9_9BACT</name>
<dbReference type="SMART" id="SM00732">
    <property type="entry name" value="YqgFc"/>
    <property type="match status" value="1"/>
</dbReference>
<dbReference type="AlphaFoldDB" id="A0A537K4T9"/>
<comment type="caution">
    <text evidence="2">The sequence shown here is derived from an EMBL/GenBank/DDBJ whole genome shotgun (WGS) entry which is preliminary data.</text>
</comment>
<dbReference type="Proteomes" id="UP000318509">
    <property type="component" value="Unassembled WGS sequence"/>
</dbReference>
<dbReference type="EMBL" id="VBAK01000107">
    <property type="protein sequence ID" value="TMI90789.1"/>
    <property type="molecule type" value="Genomic_DNA"/>
</dbReference>
<evidence type="ECO:0000259" key="1">
    <source>
        <dbReference type="SMART" id="SM00732"/>
    </source>
</evidence>
<proteinExistence type="predicted"/>
<protein>
    <submittedName>
        <fullName evidence="2">Pre-16S rRNA-processing nuclease YqgF</fullName>
    </submittedName>
</protein>
<evidence type="ECO:0000313" key="2">
    <source>
        <dbReference type="EMBL" id="TMI90789.1"/>
    </source>
</evidence>
<feature type="domain" description="YqgF/RNase H-like" evidence="1">
    <location>
        <begin position="1"/>
        <end position="84"/>
    </location>
</feature>
<dbReference type="SUPFAM" id="SSF53098">
    <property type="entry name" value="Ribonuclease H-like"/>
    <property type="match status" value="1"/>
</dbReference>
<dbReference type="InterPro" id="IPR037027">
    <property type="entry name" value="YqgF/RNaseH-like_dom_sf"/>
</dbReference>
<gene>
    <name evidence="2" type="ORF">E6H00_06105</name>
</gene>
<evidence type="ECO:0000313" key="3">
    <source>
        <dbReference type="Proteomes" id="UP000318509"/>
    </source>
</evidence>
<accession>A0A537K4T9</accession>